<dbReference type="SUPFAM" id="SSF55103">
    <property type="entry name" value="FAD-linked oxidases, C-terminal domain"/>
    <property type="match status" value="1"/>
</dbReference>
<sequence>MVPKGIVLTPDSDGYEASLQRWSQTCVKRAAVVVKPTNANEVSAAVTFATSHKLPFAVKGGGHATSGVSACEDGMAIDLDLLRGVSVDPETKLVSIGGGCRWTDVNEELWKHGLATVGGTVADTGVGGLILGGGMGFLTPQYGLCTDLLVEAEVVTADGKIRVVSDKDGVSEEDKDLFWALRGAGQNFGVVTRFTTQAFPQGHVYSGSVVVGLDQLDAVVDFSNVMIERQDERSTLVFAVTHLPHGEELVAGVLCIVFYNGSEEEGRRFFAPLLAVATVDMTKEMPWPETNVQLGQVGEESKWRRLQGGSTFVPPLQADTVRKAVVDEFLPFAASQPGMKNPITMILYEILPNKKVRSVPHTATAFAARDNIYHISTLFQWEDPALDMTVRHFNRKMIRMLRELGGIKDGVTQYNNYDTAGPISPEHVFGVNLERLRAIKARLDPDNVFFKWLSLYPRPAAPGDDEQPL</sequence>
<comment type="similarity">
    <text evidence="2">Belongs to the oxygen-dependent FAD-linked oxidoreductase family.</text>
</comment>
<dbReference type="Pfam" id="PF01565">
    <property type="entry name" value="FAD_binding_4"/>
    <property type="match status" value="1"/>
</dbReference>
<keyword evidence="3" id="KW-0285">Flavoprotein</keyword>
<keyword evidence="4" id="KW-0274">FAD</keyword>
<keyword evidence="8" id="KW-1185">Reference proteome</keyword>
<dbReference type="Pfam" id="PF08031">
    <property type="entry name" value="BBE"/>
    <property type="match status" value="1"/>
</dbReference>
<dbReference type="PANTHER" id="PTHR42973:SF39">
    <property type="entry name" value="FAD-BINDING PCMH-TYPE DOMAIN-CONTAINING PROTEIN"/>
    <property type="match status" value="1"/>
</dbReference>
<protein>
    <recommendedName>
        <fullName evidence="6">FAD-binding PCMH-type domain-containing protein</fullName>
    </recommendedName>
</protein>
<dbReference type="SUPFAM" id="SSF56176">
    <property type="entry name" value="FAD-binding/transporter-associated domain-like"/>
    <property type="match status" value="1"/>
</dbReference>
<dbReference type="Gene3D" id="3.30.43.10">
    <property type="entry name" value="Uridine Diphospho-n-acetylenolpyruvylglucosamine Reductase, domain 2"/>
    <property type="match status" value="1"/>
</dbReference>
<evidence type="ECO:0000256" key="2">
    <source>
        <dbReference type="ARBA" id="ARBA00005466"/>
    </source>
</evidence>
<feature type="domain" description="FAD-binding PCMH-type" evidence="6">
    <location>
        <begin position="25"/>
        <end position="201"/>
    </location>
</feature>
<evidence type="ECO:0000313" key="8">
    <source>
        <dbReference type="Proteomes" id="UP000756346"/>
    </source>
</evidence>
<reference evidence="7" key="1">
    <citation type="journal article" date="2021" name="Nat. Commun.">
        <title>Genetic determinants of endophytism in the Arabidopsis root mycobiome.</title>
        <authorList>
            <person name="Mesny F."/>
            <person name="Miyauchi S."/>
            <person name="Thiergart T."/>
            <person name="Pickel B."/>
            <person name="Atanasova L."/>
            <person name="Karlsson M."/>
            <person name="Huettel B."/>
            <person name="Barry K.W."/>
            <person name="Haridas S."/>
            <person name="Chen C."/>
            <person name="Bauer D."/>
            <person name="Andreopoulos W."/>
            <person name="Pangilinan J."/>
            <person name="LaButti K."/>
            <person name="Riley R."/>
            <person name="Lipzen A."/>
            <person name="Clum A."/>
            <person name="Drula E."/>
            <person name="Henrissat B."/>
            <person name="Kohler A."/>
            <person name="Grigoriev I.V."/>
            <person name="Martin F.M."/>
            <person name="Hacquard S."/>
        </authorList>
    </citation>
    <scope>NUCLEOTIDE SEQUENCE</scope>
    <source>
        <strain evidence="7">MPI-CAGE-CH-0230</strain>
    </source>
</reference>
<comment type="caution">
    <text evidence="7">The sequence shown here is derived from an EMBL/GenBank/DDBJ whole genome shotgun (WGS) entry which is preliminary data.</text>
</comment>
<dbReference type="AlphaFoldDB" id="A0A9P8Y5P8"/>
<dbReference type="InterPro" id="IPR006094">
    <property type="entry name" value="Oxid_FAD_bind_N"/>
</dbReference>
<dbReference type="GeneID" id="70179801"/>
<organism evidence="7 8">
    <name type="scientific">Microdochium trichocladiopsis</name>
    <dbReference type="NCBI Taxonomy" id="1682393"/>
    <lineage>
        <taxon>Eukaryota</taxon>
        <taxon>Fungi</taxon>
        <taxon>Dikarya</taxon>
        <taxon>Ascomycota</taxon>
        <taxon>Pezizomycotina</taxon>
        <taxon>Sordariomycetes</taxon>
        <taxon>Xylariomycetidae</taxon>
        <taxon>Xylariales</taxon>
        <taxon>Microdochiaceae</taxon>
        <taxon>Microdochium</taxon>
    </lineage>
</organism>
<dbReference type="Gene3D" id="3.30.465.10">
    <property type="match status" value="1"/>
</dbReference>
<accession>A0A9P8Y5P8</accession>
<evidence type="ECO:0000256" key="4">
    <source>
        <dbReference type="ARBA" id="ARBA00022827"/>
    </source>
</evidence>
<dbReference type="Gene3D" id="3.40.462.20">
    <property type="match status" value="1"/>
</dbReference>
<comment type="cofactor">
    <cofactor evidence="1">
        <name>FAD</name>
        <dbReference type="ChEBI" id="CHEBI:57692"/>
    </cofactor>
</comment>
<dbReference type="InterPro" id="IPR016167">
    <property type="entry name" value="FAD-bd_PCMH_sub1"/>
</dbReference>
<dbReference type="InterPro" id="IPR012951">
    <property type="entry name" value="BBE"/>
</dbReference>
<dbReference type="RefSeq" id="XP_046010914.1">
    <property type="nucleotide sequence ID" value="XM_046150255.1"/>
</dbReference>
<dbReference type="InterPro" id="IPR016164">
    <property type="entry name" value="FAD-linked_Oxase-like_C"/>
</dbReference>
<proteinExistence type="inferred from homology"/>
<dbReference type="InterPro" id="IPR036318">
    <property type="entry name" value="FAD-bd_PCMH-like_sf"/>
</dbReference>
<evidence type="ECO:0000256" key="5">
    <source>
        <dbReference type="ARBA" id="ARBA00023002"/>
    </source>
</evidence>
<dbReference type="GO" id="GO:0016491">
    <property type="term" value="F:oxidoreductase activity"/>
    <property type="evidence" value="ECO:0007669"/>
    <property type="project" value="UniProtKB-KW"/>
</dbReference>
<dbReference type="OrthoDB" id="415825at2759"/>
<dbReference type="GO" id="GO:0071949">
    <property type="term" value="F:FAD binding"/>
    <property type="evidence" value="ECO:0007669"/>
    <property type="project" value="InterPro"/>
</dbReference>
<evidence type="ECO:0000313" key="7">
    <source>
        <dbReference type="EMBL" id="KAH7028115.1"/>
    </source>
</evidence>
<dbReference type="PANTHER" id="PTHR42973">
    <property type="entry name" value="BINDING OXIDOREDUCTASE, PUTATIVE (AFU_ORTHOLOGUE AFUA_1G17690)-RELATED"/>
    <property type="match status" value="1"/>
</dbReference>
<dbReference type="InterPro" id="IPR016166">
    <property type="entry name" value="FAD-bd_PCMH"/>
</dbReference>
<gene>
    <name evidence="7" type="ORF">B0I36DRAFT_246817</name>
</gene>
<name>A0A9P8Y5P8_9PEZI</name>
<dbReference type="InterPro" id="IPR016169">
    <property type="entry name" value="FAD-bd_PCMH_sub2"/>
</dbReference>
<keyword evidence="5" id="KW-0560">Oxidoreductase</keyword>
<evidence type="ECO:0000259" key="6">
    <source>
        <dbReference type="PROSITE" id="PS51387"/>
    </source>
</evidence>
<evidence type="ECO:0000256" key="1">
    <source>
        <dbReference type="ARBA" id="ARBA00001974"/>
    </source>
</evidence>
<dbReference type="EMBL" id="JAGTJQ010000007">
    <property type="protein sequence ID" value="KAH7028115.1"/>
    <property type="molecule type" value="Genomic_DNA"/>
</dbReference>
<dbReference type="PROSITE" id="PS51387">
    <property type="entry name" value="FAD_PCMH"/>
    <property type="match status" value="1"/>
</dbReference>
<dbReference type="InterPro" id="IPR050416">
    <property type="entry name" value="FAD-linked_Oxidoreductase"/>
</dbReference>
<evidence type="ECO:0000256" key="3">
    <source>
        <dbReference type="ARBA" id="ARBA00022630"/>
    </source>
</evidence>
<dbReference type="Proteomes" id="UP000756346">
    <property type="component" value="Unassembled WGS sequence"/>
</dbReference>